<keyword evidence="2" id="KW-1185">Reference proteome</keyword>
<organism evidence="1 2">
    <name type="scientific">Scutellospora calospora</name>
    <dbReference type="NCBI Taxonomy" id="85575"/>
    <lineage>
        <taxon>Eukaryota</taxon>
        <taxon>Fungi</taxon>
        <taxon>Fungi incertae sedis</taxon>
        <taxon>Mucoromycota</taxon>
        <taxon>Glomeromycotina</taxon>
        <taxon>Glomeromycetes</taxon>
        <taxon>Diversisporales</taxon>
        <taxon>Gigasporaceae</taxon>
        <taxon>Scutellospora</taxon>
    </lineage>
</organism>
<accession>A0ACA9MWC4</accession>
<evidence type="ECO:0000313" key="1">
    <source>
        <dbReference type="EMBL" id="CAG8618267.1"/>
    </source>
</evidence>
<proteinExistence type="predicted"/>
<sequence>MLILSQESGTGFITTCSKSGVVALTFDDGPGPYTNILLDYLSKKKIKATFFVVGITIKEYPDVLKRIFRDGHQIGLHTNTHPHLNELSYEQQKDEIIQVNNTIYEVVGVVPNYMRPPFGECNEHCGELMKSLGLTVTQWNLDSGDWRYELLTSEEQRYRILNNILSKLLPSNSKIDSFITLQHDTYRYSVEIVPKIVEEFEKKGYAFKTVAECLGNKVLPYKCEGNKNLTTKNRKMNNTGTNNMKSNSKNNMNNNINNNTKNNTMSKTGGGKNVTSGSAPGSSNNRIFIGISIFNAIIFGLLSVDG</sequence>
<dbReference type="EMBL" id="CAJVPM010017125">
    <property type="protein sequence ID" value="CAG8618267.1"/>
    <property type="molecule type" value="Genomic_DNA"/>
</dbReference>
<protein>
    <submittedName>
        <fullName evidence="1">6612_t:CDS:1</fullName>
    </submittedName>
</protein>
<comment type="caution">
    <text evidence="1">The sequence shown here is derived from an EMBL/GenBank/DDBJ whole genome shotgun (WGS) entry which is preliminary data.</text>
</comment>
<reference evidence="1" key="1">
    <citation type="submission" date="2021-06" db="EMBL/GenBank/DDBJ databases">
        <authorList>
            <person name="Kallberg Y."/>
            <person name="Tangrot J."/>
            <person name="Rosling A."/>
        </authorList>
    </citation>
    <scope>NUCLEOTIDE SEQUENCE</scope>
    <source>
        <strain evidence="1">AU212A</strain>
    </source>
</reference>
<gene>
    <name evidence="1" type="ORF">SCALOS_LOCUS7557</name>
</gene>
<evidence type="ECO:0000313" key="2">
    <source>
        <dbReference type="Proteomes" id="UP000789860"/>
    </source>
</evidence>
<name>A0ACA9MWC4_9GLOM</name>
<dbReference type="Proteomes" id="UP000789860">
    <property type="component" value="Unassembled WGS sequence"/>
</dbReference>